<proteinExistence type="predicted"/>
<comment type="caution">
    <text evidence="2">The sequence shown here is derived from an EMBL/GenBank/DDBJ whole genome shotgun (WGS) entry which is preliminary data.</text>
</comment>
<name>A0A4C1UAN9_EUMVA</name>
<gene>
    <name evidence="2" type="ORF">EVAR_22247_1</name>
</gene>
<protein>
    <submittedName>
        <fullName evidence="2">Uncharacterized protein</fullName>
    </submittedName>
</protein>
<accession>A0A4C1UAN9</accession>
<evidence type="ECO:0000313" key="3">
    <source>
        <dbReference type="Proteomes" id="UP000299102"/>
    </source>
</evidence>
<reference evidence="2 3" key="1">
    <citation type="journal article" date="2019" name="Commun. Biol.">
        <title>The bagworm genome reveals a unique fibroin gene that provides high tensile strength.</title>
        <authorList>
            <person name="Kono N."/>
            <person name="Nakamura H."/>
            <person name="Ohtoshi R."/>
            <person name="Tomita M."/>
            <person name="Numata K."/>
            <person name="Arakawa K."/>
        </authorList>
    </citation>
    <scope>NUCLEOTIDE SEQUENCE [LARGE SCALE GENOMIC DNA]</scope>
</reference>
<feature type="compositionally biased region" description="Low complexity" evidence="1">
    <location>
        <begin position="33"/>
        <end position="44"/>
    </location>
</feature>
<dbReference type="EMBL" id="BGZK01000150">
    <property type="protein sequence ID" value="GBP23389.1"/>
    <property type="molecule type" value="Genomic_DNA"/>
</dbReference>
<organism evidence="2 3">
    <name type="scientific">Eumeta variegata</name>
    <name type="common">Bagworm moth</name>
    <name type="synonym">Eumeta japonica</name>
    <dbReference type="NCBI Taxonomy" id="151549"/>
    <lineage>
        <taxon>Eukaryota</taxon>
        <taxon>Metazoa</taxon>
        <taxon>Ecdysozoa</taxon>
        <taxon>Arthropoda</taxon>
        <taxon>Hexapoda</taxon>
        <taxon>Insecta</taxon>
        <taxon>Pterygota</taxon>
        <taxon>Neoptera</taxon>
        <taxon>Endopterygota</taxon>
        <taxon>Lepidoptera</taxon>
        <taxon>Glossata</taxon>
        <taxon>Ditrysia</taxon>
        <taxon>Tineoidea</taxon>
        <taxon>Psychidae</taxon>
        <taxon>Oiketicinae</taxon>
        <taxon>Eumeta</taxon>
    </lineage>
</organism>
<feature type="compositionally biased region" description="Basic and acidic residues" evidence="1">
    <location>
        <begin position="46"/>
        <end position="65"/>
    </location>
</feature>
<evidence type="ECO:0000313" key="2">
    <source>
        <dbReference type="EMBL" id="GBP23389.1"/>
    </source>
</evidence>
<sequence length="141" mass="15386">MGIFRAVSEIAPYKLPTCTGDLCAPRPAEIPTRNGRNGRAQNQNEASREGDKLSPPRRSGADRDPLTTVVPDAMTSETNGLSVVFSEVRGVWCNFKRVKSSTFNSSTVGYRTQYLSVRRQRTRALGADVLAAVCSSVVHLE</sequence>
<dbReference type="Proteomes" id="UP000299102">
    <property type="component" value="Unassembled WGS sequence"/>
</dbReference>
<feature type="region of interest" description="Disordered" evidence="1">
    <location>
        <begin position="22"/>
        <end position="73"/>
    </location>
</feature>
<dbReference type="AlphaFoldDB" id="A0A4C1UAN9"/>
<evidence type="ECO:0000256" key="1">
    <source>
        <dbReference type="SAM" id="MobiDB-lite"/>
    </source>
</evidence>
<keyword evidence="3" id="KW-1185">Reference proteome</keyword>